<dbReference type="PANTHER" id="PTHR35908:SF1">
    <property type="entry name" value="CONSERVED PROTEIN"/>
    <property type="match status" value="1"/>
</dbReference>
<dbReference type="Proteomes" id="UP000295388">
    <property type="component" value="Unassembled WGS sequence"/>
</dbReference>
<sequence length="283" mass="31003">MVCSAGWCWGGRWLEGWAGGDRSGLRVLLAGGDATLGRSVGGTSVLGMSLARYKDLCIDVGSTSAMTAFWGRVLGLTTPADNPTVLVGDVPEKTVWINKVPEPRTVKQRVHLDVLTSSIDELEKLGAKVQRPITDEQHWAVMEDPEGGEFCGFVRDSVPQYRLMELIVDSADPEAQARWWAGVVGGDVNHNPANPWYWLENVPGLPFPYWVFMPVPEPKTVKNRIHWDVTADELQPVLDAGATLLRPKDDEVGWHVCADPGGNEFCVFLPPVDEAAEDADDEA</sequence>
<accession>A0A4V3C9D6</accession>
<keyword evidence="3" id="KW-1185">Reference proteome</keyword>
<feature type="domain" description="Glyoxalase-like" evidence="1">
    <location>
        <begin position="56"/>
        <end position="151"/>
    </location>
</feature>
<dbReference type="AlphaFoldDB" id="A0A4V3C9D6"/>
<evidence type="ECO:0000313" key="2">
    <source>
        <dbReference type="EMBL" id="TDO44944.1"/>
    </source>
</evidence>
<evidence type="ECO:0000313" key="3">
    <source>
        <dbReference type="Proteomes" id="UP000295388"/>
    </source>
</evidence>
<evidence type="ECO:0000259" key="1">
    <source>
        <dbReference type="Pfam" id="PF18029"/>
    </source>
</evidence>
<feature type="domain" description="Glyoxalase-like" evidence="1">
    <location>
        <begin position="166"/>
        <end position="268"/>
    </location>
</feature>
<protein>
    <recommendedName>
        <fullName evidence="1">Glyoxalase-like domain-containing protein</fullName>
    </recommendedName>
</protein>
<proteinExistence type="predicted"/>
<dbReference type="EMBL" id="SNWQ01000014">
    <property type="protein sequence ID" value="TDO44944.1"/>
    <property type="molecule type" value="Genomic_DNA"/>
</dbReference>
<dbReference type="SUPFAM" id="SSF54593">
    <property type="entry name" value="Glyoxalase/Bleomycin resistance protein/Dihydroxybiphenyl dioxygenase"/>
    <property type="match status" value="2"/>
</dbReference>
<dbReference type="Pfam" id="PF18029">
    <property type="entry name" value="Glyoxalase_6"/>
    <property type="match status" value="2"/>
</dbReference>
<dbReference type="InterPro" id="IPR029068">
    <property type="entry name" value="Glyas_Bleomycin-R_OHBP_Dase"/>
</dbReference>
<reference evidence="2 3" key="1">
    <citation type="submission" date="2019-03" db="EMBL/GenBank/DDBJ databases">
        <title>Genomic Encyclopedia of Type Strains, Phase III (KMG-III): the genomes of soil and plant-associated and newly described type strains.</title>
        <authorList>
            <person name="Whitman W."/>
        </authorList>
    </citation>
    <scope>NUCLEOTIDE SEQUENCE [LARGE SCALE GENOMIC DNA]</scope>
    <source>
        <strain evidence="2 3">VKM Ac-2527</strain>
    </source>
</reference>
<organism evidence="2 3">
    <name type="scientific">Kribbella caucasensis</name>
    <dbReference type="NCBI Taxonomy" id="2512215"/>
    <lineage>
        <taxon>Bacteria</taxon>
        <taxon>Bacillati</taxon>
        <taxon>Actinomycetota</taxon>
        <taxon>Actinomycetes</taxon>
        <taxon>Propionibacteriales</taxon>
        <taxon>Kribbellaceae</taxon>
        <taxon>Kribbella</taxon>
    </lineage>
</organism>
<gene>
    <name evidence="2" type="ORF">EV643_11489</name>
</gene>
<comment type="caution">
    <text evidence="2">The sequence shown here is derived from an EMBL/GenBank/DDBJ whole genome shotgun (WGS) entry which is preliminary data.</text>
</comment>
<name>A0A4V3C9D6_9ACTN</name>
<dbReference type="Gene3D" id="3.10.180.10">
    <property type="entry name" value="2,3-Dihydroxybiphenyl 1,2-Dioxygenase, domain 1"/>
    <property type="match status" value="2"/>
</dbReference>
<dbReference type="PANTHER" id="PTHR35908">
    <property type="entry name" value="HYPOTHETICAL FUSION PROTEIN"/>
    <property type="match status" value="1"/>
</dbReference>
<dbReference type="InterPro" id="IPR041581">
    <property type="entry name" value="Glyoxalase_6"/>
</dbReference>